<dbReference type="GO" id="GO:0016706">
    <property type="term" value="F:2-oxoglutarate-dependent dioxygenase activity"/>
    <property type="evidence" value="ECO:0007669"/>
    <property type="project" value="UniProtKB-ARBA"/>
</dbReference>
<dbReference type="EMBL" id="JACRAF010000037">
    <property type="protein sequence ID" value="MBI4922715.1"/>
    <property type="molecule type" value="Genomic_DNA"/>
</dbReference>
<dbReference type="PANTHER" id="PTHR20883">
    <property type="entry name" value="PHYTANOYL-COA DIOXYGENASE DOMAIN CONTAINING 1"/>
    <property type="match status" value="1"/>
</dbReference>
<gene>
    <name evidence="2" type="ORF">HY834_13290</name>
</gene>
<dbReference type="Pfam" id="PF05721">
    <property type="entry name" value="PhyH"/>
    <property type="match status" value="1"/>
</dbReference>
<dbReference type="InterPro" id="IPR008775">
    <property type="entry name" value="Phytyl_CoA_dOase-like"/>
</dbReference>
<organism evidence="2 3">
    <name type="scientific">Devosia nanyangense</name>
    <dbReference type="NCBI Taxonomy" id="1228055"/>
    <lineage>
        <taxon>Bacteria</taxon>
        <taxon>Pseudomonadati</taxon>
        <taxon>Pseudomonadota</taxon>
        <taxon>Alphaproteobacteria</taxon>
        <taxon>Hyphomicrobiales</taxon>
        <taxon>Devosiaceae</taxon>
        <taxon>Devosia</taxon>
    </lineage>
</organism>
<keyword evidence="2" id="KW-0223">Dioxygenase</keyword>
<dbReference type="SUPFAM" id="SSF51197">
    <property type="entry name" value="Clavaminate synthase-like"/>
    <property type="match status" value="1"/>
</dbReference>
<sequence length="259" mass="29118">MSLSKKVPETSTLKDDFDRDGFIAVRPLFNAERMAEINRELDRYLRDCVPLMSETDVYYEDKANRATVKQMMFLERYDPFFSDLLKSSLVHDLAETVLGEPAIAQNMEYFNKPPGIGKQTPPHQDGYYFKIDPPQAVTGWLALEPVDAENGCLQYVRGSHRGEGWRPHGRSEILGFSQGITDFGTPDDIANTVAMPGGAGMLLMHHCKTVHWASPNRSPTRSRRALGFVFYGESARPDEAAKRAYQAKLDAELKAANKI</sequence>
<dbReference type="PANTHER" id="PTHR20883:SF48">
    <property type="entry name" value="ECTOINE DIOXYGENASE"/>
    <property type="match status" value="1"/>
</dbReference>
<dbReference type="GO" id="GO:0005506">
    <property type="term" value="F:iron ion binding"/>
    <property type="evidence" value="ECO:0007669"/>
    <property type="project" value="UniProtKB-ARBA"/>
</dbReference>
<accession>A0A933NYW7</accession>
<name>A0A933NYW7_9HYPH</name>
<dbReference type="AlphaFoldDB" id="A0A933NYW7"/>
<evidence type="ECO:0000313" key="2">
    <source>
        <dbReference type="EMBL" id="MBI4922715.1"/>
    </source>
</evidence>
<keyword evidence="2" id="KW-0560">Oxidoreductase</keyword>
<evidence type="ECO:0000313" key="3">
    <source>
        <dbReference type="Proteomes" id="UP000782610"/>
    </source>
</evidence>
<proteinExistence type="predicted"/>
<evidence type="ECO:0000256" key="1">
    <source>
        <dbReference type="ARBA" id="ARBA00001954"/>
    </source>
</evidence>
<protein>
    <submittedName>
        <fullName evidence="2">Phytanoyl-CoA dioxygenase family protein</fullName>
    </submittedName>
</protein>
<reference evidence="2" key="1">
    <citation type="submission" date="2020-07" db="EMBL/GenBank/DDBJ databases">
        <title>Huge and variable diversity of episymbiotic CPR bacteria and DPANN archaea in groundwater ecosystems.</title>
        <authorList>
            <person name="He C.Y."/>
            <person name="Keren R."/>
            <person name="Whittaker M."/>
            <person name="Farag I.F."/>
            <person name="Doudna J."/>
            <person name="Cate J.H.D."/>
            <person name="Banfield J.F."/>
        </authorList>
    </citation>
    <scope>NUCLEOTIDE SEQUENCE</scope>
    <source>
        <strain evidence="2">NC_groundwater_1586_Pr3_B-0.1um_66_15</strain>
    </source>
</reference>
<dbReference type="Gene3D" id="2.60.120.620">
    <property type="entry name" value="q2cbj1_9rhob like domain"/>
    <property type="match status" value="1"/>
</dbReference>
<comment type="cofactor">
    <cofactor evidence="1">
        <name>Fe(2+)</name>
        <dbReference type="ChEBI" id="CHEBI:29033"/>
    </cofactor>
</comment>
<dbReference type="Proteomes" id="UP000782610">
    <property type="component" value="Unassembled WGS sequence"/>
</dbReference>
<comment type="caution">
    <text evidence="2">The sequence shown here is derived from an EMBL/GenBank/DDBJ whole genome shotgun (WGS) entry which is preliminary data.</text>
</comment>